<evidence type="ECO:0000313" key="5">
    <source>
        <dbReference type="Proteomes" id="UP000031258"/>
    </source>
</evidence>
<dbReference type="Proteomes" id="UP000031258">
    <property type="component" value="Unassembled WGS sequence"/>
</dbReference>
<protein>
    <submittedName>
        <fullName evidence="4">Uncharacterized protein</fullName>
    </submittedName>
</protein>
<keyword evidence="5" id="KW-1185">Reference proteome</keyword>
<evidence type="ECO:0000313" key="3">
    <source>
        <dbReference type="EMBL" id="KIE05789.1"/>
    </source>
</evidence>
<evidence type="ECO:0000313" key="2">
    <source>
        <dbReference type="EMBL" id="KIE05698.1"/>
    </source>
</evidence>
<proteinExistence type="predicted"/>
<comment type="caution">
    <text evidence="4">The sequence shown here is derived from an EMBL/GenBank/DDBJ whole genome shotgun (WGS) entry which is preliminary data.</text>
</comment>
<organism evidence="4 5">
    <name type="scientific">Candidatus Jidaibacter acanthamoebae</name>
    <dbReference type="NCBI Taxonomy" id="86105"/>
    <lineage>
        <taxon>Bacteria</taxon>
        <taxon>Pseudomonadati</taxon>
        <taxon>Pseudomonadota</taxon>
        <taxon>Alphaproteobacteria</taxon>
        <taxon>Rickettsiales</taxon>
        <taxon>Candidatus Midichloriaceae</taxon>
        <taxon>Candidatus Jidaibacter</taxon>
    </lineage>
</organism>
<accession>A0A0C1QQP6</accession>
<dbReference type="AlphaFoldDB" id="A0A0C1QQP6"/>
<dbReference type="EMBL" id="JSWE01000090">
    <property type="protein sequence ID" value="KIE05698.1"/>
    <property type="molecule type" value="Genomic_DNA"/>
</dbReference>
<gene>
    <name evidence="4" type="ORF">NF27_BA00010</name>
    <name evidence="3" type="ORF">NF27_CS00010</name>
    <name evidence="2" type="ORF">NF27_DN00140</name>
    <name evidence="1" type="ORF">NF27_HA00010</name>
</gene>
<dbReference type="EMBL" id="JSWE01000026">
    <property type="protein sequence ID" value="KIE06218.1"/>
    <property type="molecule type" value="Genomic_DNA"/>
</dbReference>
<reference evidence="4 5" key="1">
    <citation type="submission" date="2014-11" db="EMBL/GenBank/DDBJ databases">
        <title>A Rickettsiales Symbiont of Amoebae With Ancient Features.</title>
        <authorList>
            <person name="Schulz F."/>
            <person name="Martijn J."/>
            <person name="Wascher F."/>
            <person name="Kostanjsek R."/>
            <person name="Ettema T.J."/>
            <person name="Horn M."/>
        </authorList>
    </citation>
    <scope>NUCLEOTIDE SEQUENCE [LARGE SCALE GENOMIC DNA]</scope>
    <source>
        <strain evidence="4 5">UWC36</strain>
    </source>
</reference>
<dbReference type="EMBL" id="JSWE01000069">
    <property type="protein sequence ID" value="KIE05789.1"/>
    <property type="molecule type" value="Genomic_DNA"/>
</dbReference>
<evidence type="ECO:0000313" key="1">
    <source>
        <dbReference type="EMBL" id="KIE04639.1"/>
    </source>
</evidence>
<name>A0A0C1QQP6_9RICK</name>
<evidence type="ECO:0000313" key="4">
    <source>
        <dbReference type="EMBL" id="KIE06218.1"/>
    </source>
</evidence>
<sequence length="40" mass="4765">MLCDYLNARRHEVKAYLRGQLSPSRREELNKEIHKLGIIL</sequence>
<dbReference type="EMBL" id="JSWE01000172">
    <property type="protein sequence ID" value="KIE04639.1"/>
    <property type="molecule type" value="Genomic_DNA"/>
</dbReference>